<accession>A0A1X2LTW1</accession>
<evidence type="ECO:0000259" key="3">
    <source>
        <dbReference type="PROSITE" id="PS50977"/>
    </source>
</evidence>
<gene>
    <name evidence="4" type="ORF">B8W66_13625</name>
</gene>
<dbReference type="InterPro" id="IPR001647">
    <property type="entry name" value="HTH_TetR"/>
</dbReference>
<sequence length="172" mass="18469">MPEWIPTERSAKGRLVLRALDAFSAQPFEEVNVVALCTAADVTTGTLYHHFETKLGLYEIVRLETERRTVDRIAGALAARADDPPAVAVRAALLVGFDYVVGTGRARLVGAPVPAGRDDLIETAVATVLVCDGTSARLWLAAWRAALMCTVEGYGVEPVRTALANFGLFDRG</sequence>
<evidence type="ECO:0000256" key="2">
    <source>
        <dbReference type="PROSITE-ProRule" id="PRU00335"/>
    </source>
</evidence>
<dbReference type="OrthoDB" id="4746440at2"/>
<comment type="caution">
    <text evidence="4">The sequence shown here is derived from an EMBL/GenBank/DDBJ whole genome shotgun (WGS) entry which is preliminary data.</text>
</comment>
<dbReference type="EMBL" id="NCXP01000015">
    <property type="protein sequence ID" value="OSC40337.1"/>
    <property type="molecule type" value="Genomic_DNA"/>
</dbReference>
<evidence type="ECO:0000256" key="1">
    <source>
        <dbReference type="ARBA" id="ARBA00023125"/>
    </source>
</evidence>
<dbReference type="GO" id="GO:0003677">
    <property type="term" value="F:DNA binding"/>
    <property type="evidence" value="ECO:0007669"/>
    <property type="project" value="UniProtKB-UniRule"/>
</dbReference>
<dbReference type="Proteomes" id="UP000193247">
    <property type="component" value="Unassembled WGS sequence"/>
</dbReference>
<name>A0A1X2LTW1_9MYCO</name>
<protein>
    <recommendedName>
        <fullName evidence="3">HTH tetR-type domain-containing protein</fullName>
    </recommendedName>
</protein>
<dbReference type="PROSITE" id="PS50977">
    <property type="entry name" value="HTH_TETR_2"/>
    <property type="match status" value="1"/>
</dbReference>
<reference evidence="4 5" key="1">
    <citation type="submission" date="2017-04" db="EMBL/GenBank/DDBJ databases">
        <title>The new phylogeny of genus Mycobacterium.</title>
        <authorList>
            <person name="Tortoli E."/>
            <person name="Trovato A."/>
            <person name="Cirillo D.M."/>
        </authorList>
    </citation>
    <scope>NUCLEOTIDE SEQUENCE [LARGE SCALE GENOMIC DNA]</scope>
    <source>
        <strain evidence="4 5">TBL 1200985</strain>
    </source>
</reference>
<evidence type="ECO:0000313" key="4">
    <source>
        <dbReference type="EMBL" id="OSC40337.1"/>
    </source>
</evidence>
<dbReference type="Pfam" id="PF00440">
    <property type="entry name" value="TetR_N"/>
    <property type="match status" value="1"/>
</dbReference>
<organism evidence="4 5">
    <name type="scientific">Mycobacterium decipiens</name>
    <dbReference type="NCBI Taxonomy" id="1430326"/>
    <lineage>
        <taxon>Bacteria</taxon>
        <taxon>Bacillati</taxon>
        <taxon>Actinomycetota</taxon>
        <taxon>Actinomycetes</taxon>
        <taxon>Mycobacteriales</taxon>
        <taxon>Mycobacteriaceae</taxon>
        <taxon>Mycobacterium</taxon>
    </lineage>
</organism>
<keyword evidence="1 2" id="KW-0238">DNA-binding</keyword>
<dbReference type="InterPro" id="IPR009057">
    <property type="entry name" value="Homeodomain-like_sf"/>
</dbReference>
<dbReference type="AlphaFoldDB" id="A0A1X2LTW1"/>
<feature type="domain" description="HTH tetR-type" evidence="3">
    <location>
        <begin position="9"/>
        <end position="69"/>
    </location>
</feature>
<keyword evidence="5" id="KW-1185">Reference proteome</keyword>
<dbReference type="SUPFAM" id="SSF46689">
    <property type="entry name" value="Homeodomain-like"/>
    <property type="match status" value="1"/>
</dbReference>
<dbReference type="RefSeq" id="WP_085325535.1">
    <property type="nucleotide sequence ID" value="NZ_NCXP01000015.1"/>
</dbReference>
<evidence type="ECO:0000313" key="5">
    <source>
        <dbReference type="Proteomes" id="UP000193247"/>
    </source>
</evidence>
<proteinExistence type="predicted"/>
<dbReference type="Gene3D" id="1.10.357.10">
    <property type="entry name" value="Tetracycline Repressor, domain 2"/>
    <property type="match status" value="1"/>
</dbReference>
<feature type="DNA-binding region" description="H-T-H motif" evidence="2">
    <location>
        <begin position="32"/>
        <end position="51"/>
    </location>
</feature>